<dbReference type="Proteomes" id="UP000283255">
    <property type="component" value="Unassembled WGS sequence"/>
</dbReference>
<gene>
    <name evidence="1" type="ORF">D1Z90_20205</name>
</gene>
<feature type="non-terminal residue" evidence="1">
    <location>
        <position position="1"/>
    </location>
</feature>
<reference evidence="1 2" key="1">
    <citation type="submission" date="2018-09" db="EMBL/GenBank/DDBJ databases">
        <authorList>
            <person name="Wang F."/>
        </authorList>
    </citation>
    <scope>NUCLEOTIDE SEQUENCE [LARGE SCALE GENOMIC DNA]</scope>
    <source>
        <strain evidence="1 2">PLHSC7-2</strain>
    </source>
</reference>
<dbReference type="EMBL" id="QZCH01000067">
    <property type="protein sequence ID" value="RJG36825.1"/>
    <property type="molecule type" value="Genomic_DNA"/>
</dbReference>
<dbReference type="RefSeq" id="WP_158587207.1">
    <property type="nucleotide sequence ID" value="NZ_QZCH01000067.1"/>
</dbReference>
<name>A0A418Y991_9GAMM</name>
<reference evidence="1 2" key="2">
    <citation type="submission" date="2019-01" db="EMBL/GenBank/DDBJ databases">
        <title>Motilimonas pumilus sp. nov., isolated from the gut of sea cucumber (Apostichopus japonicus).</title>
        <authorList>
            <person name="Wang F.-Q."/>
            <person name="Ren L.-H."/>
            <person name="Lin Y.-W."/>
            <person name="Sun G.-H."/>
            <person name="Du Z.-J."/>
            <person name="Zhao J.-X."/>
            <person name="Liu X.-J."/>
            <person name="Liu L.-J."/>
        </authorList>
    </citation>
    <scope>NUCLEOTIDE SEQUENCE [LARGE SCALE GENOMIC DNA]</scope>
    <source>
        <strain evidence="1 2">PLHSC7-2</strain>
    </source>
</reference>
<comment type="caution">
    <text evidence="1">The sequence shown here is derived from an EMBL/GenBank/DDBJ whole genome shotgun (WGS) entry which is preliminary data.</text>
</comment>
<dbReference type="AlphaFoldDB" id="A0A418Y991"/>
<protein>
    <submittedName>
        <fullName evidence="1">Uncharacterized protein</fullName>
    </submittedName>
</protein>
<proteinExistence type="predicted"/>
<accession>A0A418Y991</accession>
<evidence type="ECO:0000313" key="2">
    <source>
        <dbReference type="Proteomes" id="UP000283255"/>
    </source>
</evidence>
<sequence length="719" mass="80344">GLRGGINTFAYVGSNALSFIDPFGLAAADTNVSDLHYNSRYIRPDCAAVSAEEFNHALIGLDKLVQRSGTVAYHQTLEELVNHYRYADRVSTDVLVQTFQPDANSLRLNPNRVQLTQQEIIGIGKLLEGFYDVESIQGPDDIANELGLLLPSFTTANQVEDDVRKALGSLVTKADTDAIFEAIAKQQVNPFIVDEEKLFTVDIQPLYNEVIARFQTLVYSDPRVMRAEFDIDNAKAKYQSKLNSLGPGYCDDFSVNDYGASERYPGCGTLFGLKQNLERQYRQYADTISVVSNELIANGAMPAFDIVAEHREAMEELFVNTVFMTMSLMFPVFDVIDIGVLAVSGLSKIDRVGKVLQQVNKMSSNVGSAANNLAKTTVDRVVKVRYKERYGGYSEIYQSPTIMRKLDNMPCSVKRSSSAKAMAAPVARSGCPMGEQLRKDFNADLVANPNLRKVFDENPDLIDTWRYLHSLDRKFARADEAFLNAVNTALKDTQFISRLPSPNFLDDIIRNMPNPIKSSPTSYMTSRAEHMANIQRVTNEMHQVNGFDRMITELVNGAHNTKDGASHAFAHLAHEFKKGSLTGADIRSVDLRFIDEGLNCTTQCRFDVYLTEGRFIEYKSYVKDSLNRISDNQLISYFGAADNIEKLRYVFNGRKVSLAEAQNGMQGALSRNAEQIFNNMKAEMKASLELVGTQDNLAAFRAKIQAKDAELFKMVEVFQ</sequence>
<keyword evidence="2" id="KW-1185">Reference proteome</keyword>
<dbReference type="OrthoDB" id="9975273at2"/>
<evidence type="ECO:0000313" key="1">
    <source>
        <dbReference type="EMBL" id="RJG36825.1"/>
    </source>
</evidence>
<organism evidence="1 2">
    <name type="scientific">Motilimonas pumila</name>
    <dbReference type="NCBI Taxonomy" id="2303987"/>
    <lineage>
        <taxon>Bacteria</taxon>
        <taxon>Pseudomonadati</taxon>
        <taxon>Pseudomonadota</taxon>
        <taxon>Gammaproteobacteria</taxon>
        <taxon>Alteromonadales</taxon>
        <taxon>Alteromonadales genera incertae sedis</taxon>
        <taxon>Motilimonas</taxon>
    </lineage>
</organism>